<reference evidence="1 2" key="1">
    <citation type="journal article" date="2023" name="Sci. Data">
        <title>Genome assembly of the Korean intertidal mud-creeper Batillaria attramentaria.</title>
        <authorList>
            <person name="Patra A.K."/>
            <person name="Ho P.T."/>
            <person name="Jun S."/>
            <person name="Lee S.J."/>
            <person name="Kim Y."/>
            <person name="Won Y.J."/>
        </authorList>
    </citation>
    <scope>NUCLEOTIDE SEQUENCE [LARGE SCALE GENOMIC DNA]</scope>
    <source>
        <strain evidence="1">Wonlab-2016</strain>
    </source>
</reference>
<evidence type="ECO:0000313" key="2">
    <source>
        <dbReference type="Proteomes" id="UP001519460"/>
    </source>
</evidence>
<accession>A0ABD0KK81</accession>
<name>A0ABD0KK81_9CAEN</name>
<sequence length="124" mass="13567">MALNGSQGEISKQPTNQSLRAELKKLIPSQKLSTSLLRRCASLLLVAASTDASCQMPEISSGTLLDSSHLAARLAGTRNAILQCSGQKRSLNVRAIGKAKEEEEGKYIEIEWKVRKWDIVGCRQ</sequence>
<keyword evidence="2" id="KW-1185">Reference proteome</keyword>
<dbReference type="AlphaFoldDB" id="A0ABD0KK81"/>
<evidence type="ECO:0000313" key="1">
    <source>
        <dbReference type="EMBL" id="KAK7487501.1"/>
    </source>
</evidence>
<dbReference type="EMBL" id="JACVVK020000163">
    <property type="protein sequence ID" value="KAK7487501.1"/>
    <property type="molecule type" value="Genomic_DNA"/>
</dbReference>
<comment type="caution">
    <text evidence="1">The sequence shown here is derived from an EMBL/GenBank/DDBJ whole genome shotgun (WGS) entry which is preliminary data.</text>
</comment>
<dbReference type="Proteomes" id="UP001519460">
    <property type="component" value="Unassembled WGS sequence"/>
</dbReference>
<protein>
    <submittedName>
        <fullName evidence="1">Uncharacterized protein</fullName>
    </submittedName>
</protein>
<gene>
    <name evidence="1" type="ORF">BaRGS_00021203</name>
</gene>
<organism evidence="1 2">
    <name type="scientific">Batillaria attramentaria</name>
    <dbReference type="NCBI Taxonomy" id="370345"/>
    <lineage>
        <taxon>Eukaryota</taxon>
        <taxon>Metazoa</taxon>
        <taxon>Spiralia</taxon>
        <taxon>Lophotrochozoa</taxon>
        <taxon>Mollusca</taxon>
        <taxon>Gastropoda</taxon>
        <taxon>Caenogastropoda</taxon>
        <taxon>Sorbeoconcha</taxon>
        <taxon>Cerithioidea</taxon>
        <taxon>Batillariidae</taxon>
        <taxon>Batillaria</taxon>
    </lineage>
</organism>
<proteinExistence type="predicted"/>